<name>A0AAW2F2K3_9HYME</name>
<dbReference type="Proteomes" id="UP001430953">
    <property type="component" value="Unassembled WGS sequence"/>
</dbReference>
<organism evidence="1 2">
    <name type="scientific">Cardiocondyla obscurior</name>
    <dbReference type="NCBI Taxonomy" id="286306"/>
    <lineage>
        <taxon>Eukaryota</taxon>
        <taxon>Metazoa</taxon>
        <taxon>Ecdysozoa</taxon>
        <taxon>Arthropoda</taxon>
        <taxon>Hexapoda</taxon>
        <taxon>Insecta</taxon>
        <taxon>Pterygota</taxon>
        <taxon>Neoptera</taxon>
        <taxon>Endopterygota</taxon>
        <taxon>Hymenoptera</taxon>
        <taxon>Apocrita</taxon>
        <taxon>Aculeata</taxon>
        <taxon>Formicoidea</taxon>
        <taxon>Formicidae</taxon>
        <taxon>Myrmicinae</taxon>
        <taxon>Cardiocondyla</taxon>
    </lineage>
</organism>
<protein>
    <submittedName>
        <fullName evidence="1">Uncharacterized protein</fullName>
    </submittedName>
</protein>
<evidence type="ECO:0000313" key="2">
    <source>
        <dbReference type="Proteomes" id="UP001430953"/>
    </source>
</evidence>
<accession>A0AAW2F2K3</accession>
<reference evidence="1 2" key="1">
    <citation type="submission" date="2023-03" db="EMBL/GenBank/DDBJ databases">
        <title>High recombination rates correlate with genetic variation in Cardiocondyla obscurior ants.</title>
        <authorList>
            <person name="Errbii M."/>
        </authorList>
    </citation>
    <scope>NUCLEOTIDE SEQUENCE [LARGE SCALE GENOMIC DNA]</scope>
    <source>
        <strain evidence="1">Alpha-2009</strain>
        <tissue evidence="1">Whole body</tissue>
    </source>
</reference>
<evidence type="ECO:0000313" key="1">
    <source>
        <dbReference type="EMBL" id="KAL0108926.1"/>
    </source>
</evidence>
<gene>
    <name evidence="1" type="ORF">PUN28_014202</name>
</gene>
<comment type="caution">
    <text evidence="1">The sequence shown here is derived from an EMBL/GenBank/DDBJ whole genome shotgun (WGS) entry which is preliminary data.</text>
</comment>
<sequence>MCSLHICIRHNNELISCLKSKLLKDHLRVNKNSAVRIKIISLLYSSYEHYKKGFFFFFNTFVQF</sequence>
<keyword evidence="2" id="KW-1185">Reference proteome</keyword>
<dbReference type="EMBL" id="JADYXP020000015">
    <property type="protein sequence ID" value="KAL0108926.1"/>
    <property type="molecule type" value="Genomic_DNA"/>
</dbReference>
<dbReference type="AlphaFoldDB" id="A0AAW2F2K3"/>
<proteinExistence type="predicted"/>